<dbReference type="EMBL" id="VAHF01000013">
    <property type="protein sequence ID" value="TXG47751.1"/>
    <property type="molecule type" value="Genomic_DNA"/>
</dbReference>
<feature type="domain" description="Zinc knuckle CX2CX4HX4C" evidence="3">
    <location>
        <begin position="176"/>
        <end position="224"/>
    </location>
</feature>
<dbReference type="Proteomes" id="UP000323000">
    <property type="component" value="Chromosome 13"/>
</dbReference>
<dbReference type="OrthoDB" id="2219495at2759"/>
<dbReference type="InterPro" id="IPR025836">
    <property type="entry name" value="Zn_knuckle_CX2CX4HX4C"/>
</dbReference>
<comment type="caution">
    <text evidence="4">The sequence shown here is derived from an EMBL/GenBank/DDBJ whole genome shotgun (WGS) entry which is preliminary data.</text>
</comment>
<dbReference type="PANTHER" id="PTHR31286">
    <property type="entry name" value="GLYCINE-RICH CELL WALL STRUCTURAL PROTEIN 1.8-LIKE"/>
    <property type="match status" value="1"/>
</dbReference>
<name>A0A5C7GSL8_9ROSI</name>
<dbReference type="InterPro" id="IPR025558">
    <property type="entry name" value="DUF4283"/>
</dbReference>
<accession>A0A5C7GSL8</accession>
<feature type="domain" description="DUF4283" evidence="2">
    <location>
        <begin position="38"/>
        <end position="110"/>
    </location>
</feature>
<sequence>MESSDIACLCASLSLTEKDGPVQILEENLKIEAVHRMSLYLMGKLLSNKVVNKEAFIRVISRIWQVSRGVEVESVSGNIFSFHFHCEEDRQRVIAGGPWNFDDELLVLEKPVGKGVIETLSFNLAKFWIQIHQISIICMTRKIGWFLGGLIGEVLDVDGGNTREARGKFMRVRVRIDIKKPLKRCLGVDIMGDGAETLMILRYERLRIHCFKCGMVDHKVADCLVVEPIPVINGVELLSFRIWMRASPPFNTKNYKGNKDFGIKYRIWVKGPRDDNQSSPHHQQNPAIEKDDSRSEKERENQPMEEERGNSGEQVKAPPLTEKMAESCEGEVVTLDRSEVDMFKMGSVLQENIVNKTSQSINGELLHLQSDPVLDIGPDPSPSSKLKGSLSKIEPNKNYMKMAQRKGRMDIANGSGKQKKQIWVRKVRLDKIGEIVLEPILEKPPFKRKIGNNALPNNEYENDACRKILKIEIQMSTRLEGSLGEESQGKKQDIENQEIIQRVNLELGSTYGSDEEAQNVTGLSVSNESEIA</sequence>
<feature type="compositionally biased region" description="Polar residues" evidence="1">
    <location>
        <begin position="518"/>
        <end position="532"/>
    </location>
</feature>
<gene>
    <name evidence="4" type="ORF">EZV62_027045</name>
</gene>
<evidence type="ECO:0008006" key="6">
    <source>
        <dbReference type="Google" id="ProtNLM"/>
    </source>
</evidence>
<evidence type="ECO:0000256" key="1">
    <source>
        <dbReference type="SAM" id="MobiDB-lite"/>
    </source>
</evidence>
<evidence type="ECO:0000259" key="3">
    <source>
        <dbReference type="Pfam" id="PF14392"/>
    </source>
</evidence>
<protein>
    <recommendedName>
        <fullName evidence="6">CCHC-type domain-containing protein</fullName>
    </recommendedName>
</protein>
<reference evidence="5" key="1">
    <citation type="journal article" date="2019" name="Gigascience">
        <title>De novo genome assembly of the endangered Acer yangbiense, a plant species with extremely small populations endemic to Yunnan Province, China.</title>
        <authorList>
            <person name="Yang J."/>
            <person name="Wariss H.M."/>
            <person name="Tao L."/>
            <person name="Zhang R."/>
            <person name="Yun Q."/>
            <person name="Hollingsworth P."/>
            <person name="Dao Z."/>
            <person name="Luo G."/>
            <person name="Guo H."/>
            <person name="Ma Y."/>
            <person name="Sun W."/>
        </authorList>
    </citation>
    <scope>NUCLEOTIDE SEQUENCE [LARGE SCALE GENOMIC DNA]</scope>
    <source>
        <strain evidence="5">cv. Malutang</strain>
    </source>
</reference>
<feature type="compositionally biased region" description="Basic and acidic residues" evidence="1">
    <location>
        <begin position="288"/>
        <end position="310"/>
    </location>
</feature>
<feature type="region of interest" description="Disordered" evidence="1">
    <location>
        <begin position="511"/>
        <end position="532"/>
    </location>
</feature>
<dbReference type="AlphaFoldDB" id="A0A5C7GSL8"/>
<proteinExistence type="predicted"/>
<evidence type="ECO:0000313" key="4">
    <source>
        <dbReference type="EMBL" id="TXG47751.1"/>
    </source>
</evidence>
<keyword evidence="5" id="KW-1185">Reference proteome</keyword>
<dbReference type="Pfam" id="PF14111">
    <property type="entry name" value="DUF4283"/>
    <property type="match status" value="1"/>
</dbReference>
<dbReference type="InterPro" id="IPR040256">
    <property type="entry name" value="At4g02000-like"/>
</dbReference>
<evidence type="ECO:0000259" key="2">
    <source>
        <dbReference type="Pfam" id="PF14111"/>
    </source>
</evidence>
<dbReference type="Pfam" id="PF14392">
    <property type="entry name" value="zf-CCHC_4"/>
    <property type="match status" value="1"/>
</dbReference>
<organism evidence="4 5">
    <name type="scientific">Acer yangbiense</name>
    <dbReference type="NCBI Taxonomy" id="1000413"/>
    <lineage>
        <taxon>Eukaryota</taxon>
        <taxon>Viridiplantae</taxon>
        <taxon>Streptophyta</taxon>
        <taxon>Embryophyta</taxon>
        <taxon>Tracheophyta</taxon>
        <taxon>Spermatophyta</taxon>
        <taxon>Magnoliopsida</taxon>
        <taxon>eudicotyledons</taxon>
        <taxon>Gunneridae</taxon>
        <taxon>Pentapetalae</taxon>
        <taxon>rosids</taxon>
        <taxon>malvids</taxon>
        <taxon>Sapindales</taxon>
        <taxon>Sapindaceae</taxon>
        <taxon>Hippocastanoideae</taxon>
        <taxon>Acereae</taxon>
        <taxon>Acer</taxon>
    </lineage>
</organism>
<evidence type="ECO:0000313" key="5">
    <source>
        <dbReference type="Proteomes" id="UP000323000"/>
    </source>
</evidence>
<dbReference type="PANTHER" id="PTHR31286:SF167">
    <property type="entry name" value="OS09G0268800 PROTEIN"/>
    <property type="match status" value="1"/>
</dbReference>
<feature type="compositionally biased region" description="Polar residues" evidence="1">
    <location>
        <begin position="277"/>
        <end position="286"/>
    </location>
</feature>
<feature type="region of interest" description="Disordered" evidence="1">
    <location>
        <begin position="272"/>
        <end position="329"/>
    </location>
</feature>